<dbReference type="Gene3D" id="3.40.50.10140">
    <property type="entry name" value="Toll/interleukin-1 receptor homology (TIR) domain"/>
    <property type="match status" value="1"/>
</dbReference>
<dbReference type="InterPro" id="IPR002182">
    <property type="entry name" value="NB-ARC"/>
</dbReference>
<name>A0A654FMR4_ARATH</name>
<organism evidence="2 3">
    <name type="scientific">Arabidopsis thaliana</name>
    <name type="common">Mouse-ear cress</name>
    <dbReference type="NCBI Taxonomy" id="3702"/>
    <lineage>
        <taxon>Eukaryota</taxon>
        <taxon>Viridiplantae</taxon>
        <taxon>Streptophyta</taxon>
        <taxon>Embryophyta</taxon>
        <taxon>Tracheophyta</taxon>
        <taxon>Spermatophyta</taxon>
        <taxon>Magnoliopsida</taxon>
        <taxon>eudicotyledons</taxon>
        <taxon>Gunneridae</taxon>
        <taxon>Pentapetalae</taxon>
        <taxon>rosids</taxon>
        <taxon>malvids</taxon>
        <taxon>Brassicales</taxon>
        <taxon>Brassicaceae</taxon>
        <taxon>Camelineae</taxon>
        <taxon>Arabidopsis</taxon>
    </lineage>
</organism>
<protein>
    <recommendedName>
        <fullName evidence="1">TIR domain-containing protein</fullName>
    </recommendedName>
</protein>
<dbReference type="GO" id="GO:0006952">
    <property type="term" value="P:defense response"/>
    <property type="evidence" value="ECO:0007669"/>
    <property type="project" value="InterPro"/>
</dbReference>
<dbReference type="Proteomes" id="UP000426265">
    <property type="component" value="Unassembled WGS sequence"/>
</dbReference>
<dbReference type="ExpressionAtlas" id="A0A654FMR4">
    <property type="expression patterns" value="baseline and differential"/>
</dbReference>
<dbReference type="GO" id="GO:0043531">
    <property type="term" value="F:ADP binding"/>
    <property type="evidence" value="ECO:0007669"/>
    <property type="project" value="InterPro"/>
</dbReference>
<dbReference type="Gene3D" id="3.40.50.300">
    <property type="entry name" value="P-loop containing nucleotide triphosphate hydrolases"/>
    <property type="match status" value="1"/>
</dbReference>
<evidence type="ECO:0000313" key="2">
    <source>
        <dbReference type="EMBL" id="VYS62094.1"/>
    </source>
</evidence>
<gene>
    <name evidence="2" type="ORF">AN1_LOCUS17521</name>
</gene>
<dbReference type="SUPFAM" id="SSF52540">
    <property type="entry name" value="P-loop containing nucleoside triphosphate hydrolases"/>
    <property type="match status" value="1"/>
</dbReference>
<reference evidence="2 3" key="1">
    <citation type="submission" date="2019-11" db="EMBL/GenBank/DDBJ databases">
        <authorList>
            <person name="Jiao W.-B."/>
            <person name="Schneeberger K."/>
        </authorList>
    </citation>
    <scope>NUCLEOTIDE SEQUENCE [LARGE SCALE GENOMIC DNA]</scope>
    <source>
        <strain evidence="3">cv. An-1</strain>
    </source>
</reference>
<dbReference type="InterPro" id="IPR035897">
    <property type="entry name" value="Toll_tir_struct_dom_sf"/>
</dbReference>
<dbReference type="GO" id="GO:0007165">
    <property type="term" value="P:signal transduction"/>
    <property type="evidence" value="ECO:0007669"/>
    <property type="project" value="InterPro"/>
</dbReference>
<dbReference type="SMART" id="SM00255">
    <property type="entry name" value="TIR"/>
    <property type="match status" value="1"/>
</dbReference>
<accession>A0A654FMR4</accession>
<dbReference type="EMBL" id="CACRSJ010000109">
    <property type="protein sequence ID" value="VYS62094.1"/>
    <property type="molecule type" value="Genomic_DNA"/>
</dbReference>
<dbReference type="Gene3D" id="1.10.8.430">
    <property type="entry name" value="Helical domain of apoptotic protease-activating factors"/>
    <property type="match status" value="1"/>
</dbReference>
<dbReference type="PROSITE" id="PS50104">
    <property type="entry name" value="TIR"/>
    <property type="match status" value="1"/>
</dbReference>
<dbReference type="InterPro" id="IPR000157">
    <property type="entry name" value="TIR_dom"/>
</dbReference>
<dbReference type="InterPro" id="IPR027417">
    <property type="entry name" value="P-loop_NTPase"/>
</dbReference>
<dbReference type="InterPro" id="IPR042197">
    <property type="entry name" value="Apaf_helical"/>
</dbReference>
<dbReference type="Pfam" id="PF00931">
    <property type="entry name" value="NB-ARC"/>
    <property type="match status" value="1"/>
</dbReference>
<dbReference type="PANTHER" id="PTHR11017">
    <property type="entry name" value="LEUCINE-RICH REPEAT-CONTAINING PROTEIN"/>
    <property type="match status" value="1"/>
</dbReference>
<dbReference type="InterPro" id="IPR044974">
    <property type="entry name" value="Disease_R_plants"/>
</dbReference>
<feature type="domain" description="TIR" evidence="1">
    <location>
        <begin position="10"/>
        <end position="144"/>
    </location>
</feature>
<dbReference type="PANTHER" id="PTHR11017:SF238">
    <property type="entry name" value="DISEASE RESISTANCE PROTEIN (TIR-NBS CLASS)"/>
    <property type="match status" value="1"/>
</dbReference>
<evidence type="ECO:0000313" key="3">
    <source>
        <dbReference type="Proteomes" id="UP000426265"/>
    </source>
</evidence>
<dbReference type="Pfam" id="PF01582">
    <property type="entry name" value="TIR"/>
    <property type="match status" value="1"/>
</dbReference>
<proteinExistence type="predicted"/>
<evidence type="ECO:0000259" key="1">
    <source>
        <dbReference type="PROSITE" id="PS50104"/>
    </source>
</evidence>
<dbReference type="SUPFAM" id="SSF52200">
    <property type="entry name" value="Toll/Interleukin receptor TIR domain"/>
    <property type="match status" value="1"/>
</dbReference>
<dbReference type="AlphaFoldDB" id="A0A654FMR4"/>
<sequence>MYSSSSSSTPKFDVFLSFSVEAETLVSDLRSSFSENGITMKDDDLEKGVSSLGSERSEGIRESKVAVVVISQSYAISAQCLNELQTIVNFHDERRISILPIFYGVDYDDVRNQIKELAASFRKLGKEYPSEKVQAWMIALIKLINISRSDSRIHDDETTIDMVITSQVKQILLDKDKQINLKATISHTVSNKQINSLTTKNVGLVGLDRHMLALNELLDLKSNEEVRLIGICGQGGVGKTTLARYVYEELFNNFHAHVFVDNAGKIYKQDTDESHSQKSLTSKEIQEGTQTVTRTLTVASDFIKSTVSHQRSLLVVDCVDNIKQLEEIANIVGLCFPGSRVILVTQDKKLLDDFGVEHVYEVQSLRYDEALQVFSQSAFNQQHPPASFESLSFRAVRVAGFLPLLLKILGSSLQDKDGKYWEKELQRLEGGQEKAIMEVMKKSCTREKVPTFIFPLN</sequence>
<dbReference type="PRINTS" id="PR00364">
    <property type="entry name" value="DISEASERSIST"/>
</dbReference>